<dbReference type="Proteomes" id="UP000076871">
    <property type="component" value="Unassembled WGS sequence"/>
</dbReference>
<dbReference type="RefSeq" id="XP_040760133.1">
    <property type="nucleotide sequence ID" value="XM_040902367.1"/>
</dbReference>
<dbReference type="GeneID" id="63819398"/>
<accession>A0A165C8L6</accession>
<protein>
    <submittedName>
        <fullName evidence="2">Uncharacterized protein</fullName>
    </submittedName>
</protein>
<keyword evidence="3" id="KW-1185">Reference proteome</keyword>
<dbReference type="EMBL" id="KV427653">
    <property type="protein sequence ID" value="KZT02393.1"/>
    <property type="molecule type" value="Genomic_DNA"/>
</dbReference>
<gene>
    <name evidence="2" type="ORF">LAESUDRAFT_415387</name>
</gene>
<sequence>MLPRGPHIRSLDTKITVHRAGRSLESPDWIAVSRPASGSVRNVSRRDPTFLPFQNRTRAATQAEHDGCALPDQRPRESREFKPSAGAAEERTPPGFQRIPSVRGLRVARRVGTLIERKSAWGWAPGRISLVRGLPRRGSRR</sequence>
<proteinExistence type="predicted"/>
<organism evidence="2 3">
    <name type="scientific">Laetiporus sulphureus 93-53</name>
    <dbReference type="NCBI Taxonomy" id="1314785"/>
    <lineage>
        <taxon>Eukaryota</taxon>
        <taxon>Fungi</taxon>
        <taxon>Dikarya</taxon>
        <taxon>Basidiomycota</taxon>
        <taxon>Agaricomycotina</taxon>
        <taxon>Agaricomycetes</taxon>
        <taxon>Polyporales</taxon>
        <taxon>Laetiporus</taxon>
    </lineage>
</organism>
<reference evidence="2 3" key="1">
    <citation type="journal article" date="2016" name="Mol. Biol. Evol.">
        <title>Comparative Genomics of Early-Diverging Mushroom-Forming Fungi Provides Insights into the Origins of Lignocellulose Decay Capabilities.</title>
        <authorList>
            <person name="Nagy L.G."/>
            <person name="Riley R."/>
            <person name="Tritt A."/>
            <person name="Adam C."/>
            <person name="Daum C."/>
            <person name="Floudas D."/>
            <person name="Sun H."/>
            <person name="Yadav J.S."/>
            <person name="Pangilinan J."/>
            <person name="Larsson K.H."/>
            <person name="Matsuura K."/>
            <person name="Barry K."/>
            <person name="Labutti K."/>
            <person name="Kuo R."/>
            <person name="Ohm R.A."/>
            <person name="Bhattacharya S.S."/>
            <person name="Shirouzu T."/>
            <person name="Yoshinaga Y."/>
            <person name="Martin F.M."/>
            <person name="Grigoriev I.V."/>
            <person name="Hibbett D.S."/>
        </authorList>
    </citation>
    <scope>NUCLEOTIDE SEQUENCE [LARGE SCALE GENOMIC DNA]</scope>
    <source>
        <strain evidence="2 3">93-53</strain>
    </source>
</reference>
<name>A0A165C8L6_9APHY</name>
<feature type="compositionally biased region" description="Basic and acidic residues" evidence="1">
    <location>
        <begin position="63"/>
        <end position="92"/>
    </location>
</feature>
<evidence type="ECO:0000313" key="2">
    <source>
        <dbReference type="EMBL" id="KZT02393.1"/>
    </source>
</evidence>
<dbReference type="AlphaFoldDB" id="A0A165C8L6"/>
<evidence type="ECO:0000313" key="3">
    <source>
        <dbReference type="Proteomes" id="UP000076871"/>
    </source>
</evidence>
<evidence type="ECO:0000256" key="1">
    <source>
        <dbReference type="SAM" id="MobiDB-lite"/>
    </source>
</evidence>
<feature type="region of interest" description="Disordered" evidence="1">
    <location>
        <begin position="58"/>
        <end position="98"/>
    </location>
</feature>
<dbReference type="InParanoid" id="A0A165C8L6"/>